<dbReference type="RefSeq" id="WP_093273376.1">
    <property type="nucleotide sequence ID" value="NZ_FNDD01000011.1"/>
</dbReference>
<dbReference type="STRING" id="861298.SAMN04488136_11143"/>
<feature type="domain" description="EAL" evidence="3">
    <location>
        <begin position="281"/>
        <end position="537"/>
    </location>
</feature>
<evidence type="ECO:0000313" key="5">
    <source>
        <dbReference type="Proteomes" id="UP000198854"/>
    </source>
</evidence>
<dbReference type="InterPro" id="IPR011006">
    <property type="entry name" value="CheY-like_superfamily"/>
</dbReference>
<dbReference type="SMART" id="SM00052">
    <property type="entry name" value="EAL"/>
    <property type="match status" value="1"/>
</dbReference>
<sequence length="538" mass="61346">MVAYAEILVVDDEPHILRAIERELRTKVARIHTATSAKAGLDLLDRTHIDLVITDYRMPVMNGADFLLAVNASYPEIPTIMLSGQADIVGVSAALNAGALNKYVNKPWDKDALFSTICSTLEQHKARSQRDKLTGCWSASELTRRFEQLDEHPQRPWLLVMLDIEDMSKINDQLSVVVGNQILSDCAAQLNAFQSIKWYRAADKFISLLEYSSDGHYLLKNIQVWVDNLARETELNFKVKLLLSEVSSWRNKSINQYNIAARKQKRREITDRMYWLEDSQEQRDVIELKDVISDIETARFEAFFQPQMNLVTQQIDGCEALVRRRLSDGGFQSPNLFMPLLTQHHLVDVVTVTVFEQVLSLVKSLREQNIKLKVSFNVTPKQLEKGFIYNLLLGYLDDYKACIAQVGIEMVETDKIEDFDAVRYELERLKSLGVTAALDDFGTGFSGFDSLCDLPFDAVKIDGRYVRSIGTNDNSRVILHSITQSAKTFNIDIVAEWVEEPNQIEYLKNQGCTHAQGYLISPPLCRLDFLNYLHDYQA</sequence>
<dbReference type="InterPro" id="IPR050706">
    <property type="entry name" value="Cyclic-di-GMP_PDE-like"/>
</dbReference>
<reference evidence="4 5" key="1">
    <citation type="submission" date="2016-10" db="EMBL/GenBank/DDBJ databases">
        <authorList>
            <person name="de Groot N.N."/>
        </authorList>
    </citation>
    <scope>NUCLEOTIDE SEQUENCE [LARGE SCALE GENOMIC DNA]</scope>
    <source>
        <strain evidence="4 5">CGMCC 1.10228</strain>
    </source>
</reference>
<dbReference type="SUPFAM" id="SSF141868">
    <property type="entry name" value="EAL domain-like"/>
    <property type="match status" value="1"/>
</dbReference>
<evidence type="ECO:0000256" key="1">
    <source>
        <dbReference type="PROSITE-ProRule" id="PRU00169"/>
    </source>
</evidence>
<dbReference type="Proteomes" id="UP000198854">
    <property type="component" value="Unassembled WGS sequence"/>
</dbReference>
<dbReference type="SUPFAM" id="SSF52172">
    <property type="entry name" value="CheY-like"/>
    <property type="match status" value="1"/>
</dbReference>
<dbReference type="PANTHER" id="PTHR33121:SF79">
    <property type="entry name" value="CYCLIC DI-GMP PHOSPHODIESTERASE PDED-RELATED"/>
    <property type="match status" value="1"/>
</dbReference>
<keyword evidence="1" id="KW-0597">Phosphoprotein</keyword>
<dbReference type="InterPro" id="IPR001633">
    <property type="entry name" value="EAL_dom"/>
</dbReference>
<dbReference type="InterPro" id="IPR035919">
    <property type="entry name" value="EAL_sf"/>
</dbReference>
<dbReference type="Gene3D" id="3.40.50.2300">
    <property type="match status" value="1"/>
</dbReference>
<name>A0A1G8AP38_9VIBR</name>
<dbReference type="Gene3D" id="3.20.20.450">
    <property type="entry name" value="EAL domain"/>
    <property type="match status" value="1"/>
</dbReference>
<evidence type="ECO:0000313" key="4">
    <source>
        <dbReference type="EMBL" id="SDH22643.1"/>
    </source>
</evidence>
<accession>A0A1G8AP38</accession>
<dbReference type="CDD" id="cd01948">
    <property type="entry name" value="EAL"/>
    <property type="match status" value="1"/>
</dbReference>
<proteinExistence type="predicted"/>
<evidence type="ECO:0000259" key="2">
    <source>
        <dbReference type="PROSITE" id="PS50110"/>
    </source>
</evidence>
<keyword evidence="5" id="KW-1185">Reference proteome</keyword>
<feature type="domain" description="Response regulatory" evidence="2">
    <location>
        <begin position="6"/>
        <end position="121"/>
    </location>
</feature>
<dbReference type="Gene3D" id="3.30.70.270">
    <property type="match status" value="1"/>
</dbReference>
<dbReference type="SUPFAM" id="SSF55073">
    <property type="entry name" value="Nucleotide cyclase"/>
    <property type="match status" value="1"/>
</dbReference>
<dbReference type="Pfam" id="PF00072">
    <property type="entry name" value="Response_reg"/>
    <property type="match status" value="1"/>
</dbReference>
<dbReference type="Pfam" id="PF00563">
    <property type="entry name" value="EAL"/>
    <property type="match status" value="1"/>
</dbReference>
<dbReference type="InterPro" id="IPR001789">
    <property type="entry name" value="Sig_transdc_resp-reg_receiver"/>
</dbReference>
<dbReference type="GO" id="GO:0000160">
    <property type="term" value="P:phosphorelay signal transduction system"/>
    <property type="evidence" value="ECO:0007669"/>
    <property type="project" value="InterPro"/>
</dbReference>
<dbReference type="InterPro" id="IPR043128">
    <property type="entry name" value="Rev_trsase/Diguanyl_cyclase"/>
</dbReference>
<dbReference type="InterPro" id="IPR029787">
    <property type="entry name" value="Nucleotide_cyclase"/>
</dbReference>
<protein>
    <submittedName>
        <fullName evidence="4">EAL domain, c-di-GMP-specific phosphodiesterase class I (Or its enzymatically inactive variant)</fullName>
    </submittedName>
</protein>
<gene>
    <name evidence="4" type="ORF">SAMN04488136_11143</name>
</gene>
<dbReference type="EMBL" id="FNDD01000011">
    <property type="protein sequence ID" value="SDH22643.1"/>
    <property type="molecule type" value="Genomic_DNA"/>
</dbReference>
<dbReference type="SMART" id="SM00448">
    <property type="entry name" value="REC"/>
    <property type="match status" value="1"/>
</dbReference>
<evidence type="ECO:0000259" key="3">
    <source>
        <dbReference type="PROSITE" id="PS50883"/>
    </source>
</evidence>
<dbReference type="PROSITE" id="PS50883">
    <property type="entry name" value="EAL"/>
    <property type="match status" value="1"/>
</dbReference>
<dbReference type="PANTHER" id="PTHR33121">
    <property type="entry name" value="CYCLIC DI-GMP PHOSPHODIESTERASE PDEF"/>
    <property type="match status" value="1"/>
</dbReference>
<dbReference type="GO" id="GO:0071111">
    <property type="term" value="F:cyclic-guanylate-specific phosphodiesterase activity"/>
    <property type="evidence" value="ECO:0007669"/>
    <property type="project" value="InterPro"/>
</dbReference>
<dbReference type="PROSITE" id="PS50110">
    <property type="entry name" value="RESPONSE_REGULATORY"/>
    <property type="match status" value="1"/>
</dbReference>
<organism evidence="4 5">
    <name type="scientific">Vibrio xiamenensis</name>
    <dbReference type="NCBI Taxonomy" id="861298"/>
    <lineage>
        <taxon>Bacteria</taxon>
        <taxon>Pseudomonadati</taxon>
        <taxon>Pseudomonadota</taxon>
        <taxon>Gammaproteobacteria</taxon>
        <taxon>Vibrionales</taxon>
        <taxon>Vibrionaceae</taxon>
        <taxon>Vibrio</taxon>
    </lineage>
</organism>
<feature type="modified residue" description="4-aspartylphosphate" evidence="1">
    <location>
        <position position="55"/>
    </location>
</feature>
<dbReference type="OrthoDB" id="9812260at2"/>
<dbReference type="AlphaFoldDB" id="A0A1G8AP38"/>